<comment type="caution">
    <text evidence="2">The sequence shown here is derived from an EMBL/GenBank/DDBJ whole genome shotgun (WGS) entry which is preliminary data.</text>
</comment>
<proteinExistence type="predicted"/>
<protein>
    <submittedName>
        <fullName evidence="2">Uncharacterized protein</fullName>
    </submittedName>
</protein>
<keyword evidence="3" id="KW-1185">Reference proteome</keyword>
<evidence type="ECO:0000256" key="1">
    <source>
        <dbReference type="SAM" id="MobiDB-lite"/>
    </source>
</evidence>
<feature type="compositionally biased region" description="Basic and acidic residues" evidence="1">
    <location>
        <begin position="312"/>
        <end position="325"/>
    </location>
</feature>
<feature type="region of interest" description="Disordered" evidence="1">
    <location>
        <begin position="395"/>
        <end position="414"/>
    </location>
</feature>
<reference evidence="2" key="1">
    <citation type="submission" date="2021-02" db="EMBL/GenBank/DDBJ databases">
        <authorList>
            <person name="Dougan E. K."/>
            <person name="Rhodes N."/>
            <person name="Thang M."/>
            <person name="Chan C."/>
        </authorList>
    </citation>
    <scope>NUCLEOTIDE SEQUENCE</scope>
</reference>
<dbReference type="OrthoDB" id="434442at2759"/>
<feature type="region of interest" description="Disordered" evidence="1">
    <location>
        <begin position="133"/>
        <end position="164"/>
    </location>
</feature>
<evidence type="ECO:0000313" key="3">
    <source>
        <dbReference type="Proteomes" id="UP000601435"/>
    </source>
</evidence>
<feature type="region of interest" description="Disordered" evidence="1">
    <location>
        <begin position="205"/>
        <end position="255"/>
    </location>
</feature>
<organism evidence="2 3">
    <name type="scientific">Symbiodinium necroappetens</name>
    <dbReference type="NCBI Taxonomy" id="1628268"/>
    <lineage>
        <taxon>Eukaryota</taxon>
        <taxon>Sar</taxon>
        <taxon>Alveolata</taxon>
        <taxon>Dinophyceae</taxon>
        <taxon>Suessiales</taxon>
        <taxon>Symbiodiniaceae</taxon>
        <taxon>Symbiodinium</taxon>
    </lineage>
</organism>
<accession>A0A812IWP3</accession>
<evidence type="ECO:0000313" key="2">
    <source>
        <dbReference type="EMBL" id="CAE7186192.1"/>
    </source>
</evidence>
<feature type="region of interest" description="Disordered" evidence="1">
    <location>
        <begin position="420"/>
        <end position="623"/>
    </location>
</feature>
<dbReference type="AlphaFoldDB" id="A0A812IWP3"/>
<dbReference type="Proteomes" id="UP000601435">
    <property type="component" value="Unassembled WGS sequence"/>
</dbReference>
<sequence length="812" mass="89015">MPSLRGLAEMWEQVSSVRARVRQVGSVFERPDGLPHANVKQCGKFKDVLEPLLKAILTWPRNSAGKIQMCSVFQTETELAKLYRLLKVQTDAKQVKAEAWLCKKFVVLLKRKKQRRQIPRCEHFRELLEFIPDQDDDDDHDAGDHPLALDAGDTGSTEDETSLHDSDVELLSSDDDNEPDKDDSAFAETQVDTQVDDACVIVEAEHAPVDGETAARPSSAVEVASEAPATDAVDAPPVAPESAGSQRPGPKGKMHRFDSEVVDVDEMDQQVCDACERKLSKCHCMQLRQLKQSIYAMKNLQAARKRSQLMRAAKEKSSGEAKASNEKSACGEAKASDEKSACGEAKASDEKSAGEAMVKVVEASVLDAAATSWKDVDTILEVTRRGQLAAREHVKNAKGGPGGDSKVDCKKAKKTKPLKRPAACSVAAPKRAKCDEKELEPEAGDEKPSSEANVEVDIKPMEKDKAEAKKCGKHKRKPKEADLDDIADNATVYFGADDVPRPIRSPSPEPELETTSAGATGRGRGRGGRGGKGRGRQGRGHQGRGDNGGVAESVASKAGRGRGTSSAKGKGRDKTEAPAEDGKKVVESESKPKKSRKSSAQGEAALEETTLKTFARRRQPKQPMNKARFIAIRDAFDTFVRDRLPEFPSKFEDPFWTYCMAEWVDIDHNEDTDFARLAKRWFMVRGNAWRQRLLPAGENEMPMRKDSTSDVRLDALLKRLARMDAPKVDWHEQILLACVILIYYASNVDVKFLEAFDALEFFSGAGNVSRMLRFAGHAVGSFDIKLGNPAPGKQNAMDLLTDAGMAFFGCFS</sequence>
<feature type="compositionally biased region" description="Low complexity" evidence="1">
    <location>
        <begin position="214"/>
        <end position="236"/>
    </location>
</feature>
<gene>
    <name evidence="2" type="ORF">SNEC2469_LOCUS909</name>
</gene>
<feature type="compositionally biased region" description="Basic residues" evidence="1">
    <location>
        <begin position="523"/>
        <end position="542"/>
    </location>
</feature>
<feature type="compositionally biased region" description="Basic and acidic residues" evidence="1">
    <location>
        <begin position="456"/>
        <end position="470"/>
    </location>
</feature>
<feature type="compositionally biased region" description="Basic and acidic residues" evidence="1">
    <location>
        <begin position="570"/>
        <end position="592"/>
    </location>
</feature>
<name>A0A812IWP3_9DINO</name>
<feature type="region of interest" description="Disordered" evidence="1">
    <location>
        <begin position="312"/>
        <end position="335"/>
    </location>
</feature>
<dbReference type="EMBL" id="CAJNJA010005232">
    <property type="protein sequence ID" value="CAE7186192.1"/>
    <property type="molecule type" value="Genomic_DNA"/>
</dbReference>